<organism evidence="3 4">
    <name type="scientific">Tenacibaculum finnmarkense genomovar ulcerans</name>
    <dbReference type="NCBI Taxonomy" id="2781388"/>
    <lineage>
        <taxon>Bacteria</taxon>
        <taxon>Pseudomonadati</taxon>
        <taxon>Bacteroidota</taxon>
        <taxon>Flavobacteriia</taxon>
        <taxon>Flavobacteriales</taxon>
        <taxon>Flavobacteriaceae</taxon>
        <taxon>Tenacibaculum</taxon>
        <taxon>Tenacibaculum finnmarkense</taxon>
    </lineage>
</organism>
<sequence>MGMASSRRYGGQEITMVTTSNASDWKVSKDKSQRLVKWSVLGKLHTQEVTQNGVGILIIDFSGNTGSETVVVTSSRGLTKFYCNRIQLTALDVSRSISLENLYCFNNRLTELDVSKNDELIYIHCANNQLKVLDVSKNVKLRQLICFNNRLTTLDVSKNVKLTHLSCTNNPTLTTIYVNQNQLNILNGVAPQLIAWDWLKPAHTKYILKQ</sequence>
<keyword evidence="1" id="KW-0433">Leucine-rich repeat</keyword>
<dbReference type="InterPro" id="IPR052574">
    <property type="entry name" value="CDIRP"/>
</dbReference>
<evidence type="ECO:0008006" key="5">
    <source>
        <dbReference type="Google" id="ProtNLM"/>
    </source>
</evidence>
<evidence type="ECO:0000256" key="1">
    <source>
        <dbReference type="ARBA" id="ARBA00022614"/>
    </source>
</evidence>
<dbReference type="Gene3D" id="3.80.10.10">
    <property type="entry name" value="Ribonuclease Inhibitor"/>
    <property type="match status" value="1"/>
</dbReference>
<keyword evidence="2" id="KW-0677">Repeat</keyword>
<protein>
    <recommendedName>
        <fullName evidence="5">Internalin-J</fullName>
    </recommendedName>
</protein>
<dbReference type="PANTHER" id="PTHR47566:SF1">
    <property type="entry name" value="PROTEIN NUD1"/>
    <property type="match status" value="1"/>
</dbReference>
<dbReference type="Proteomes" id="UP000490060">
    <property type="component" value="Unassembled WGS sequence"/>
</dbReference>
<dbReference type="SUPFAM" id="SSF52058">
    <property type="entry name" value="L domain-like"/>
    <property type="match status" value="1"/>
</dbReference>
<dbReference type="InterPro" id="IPR032675">
    <property type="entry name" value="LRR_dom_sf"/>
</dbReference>
<name>A0A2I2MC35_9FLAO</name>
<evidence type="ECO:0000313" key="4">
    <source>
        <dbReference type="Proteomes" id="UP000490060"/>
    </source>
</evidence>
<reference evidence="3 4" key="1">
    <citation type="submission" date="2017-11" db="EMBL/GenBank/DDBJ databases">
        <authorList>
            <person name="Duchaud E."/>
        </authorList>
    </citation>
    <scope>NUCLEOTIDE SEQUENCE [LARGE SCALE GENOMIC DNA]</scope>
    <source>
        <strain evidence="3 4">TNO010</strain>
    </source>
</reference>
<evidence type="ECO:0000313" key="3">
    <source>
        <dbReference type="EMBL" id="SOU89484.1"/>
    </source>
</evidence>
<dbReference type="AlphaFoldDB" id="A0A2I2MC35"/>
<dbReference type="RefSeq" id="WP_193706203.1">
    <property type="nucleotide sequence ID" value="NZ_OENE01000035.1"/>
</dbReference>
<dbReference type="PANTHER" id="PTHR47566">
    <property type="match status" value="1"/>
</dbReference>
<gene>
    <name evidence="3" type="ORF">TNO010_400059</name>
</gene>
<dbReference type="EMBL" id="OENE01000035">
    <property type="protein sequence ID" value="SOU89484.1"/>
    <property type="molecule type" value="Genomic_DNA"/>
</dbReference>
<accession>A0A2I2MC35</accession>
<dbReference type="GO" id="GO:0035591">
    <property type="term" value="F:signaling adaptor activity"/>
    <property type="evidence" value="ECO:0007669"/>
    <property type="project" value="TreeGrafter"/>
</dbReference>
<evidence type="ECO:0000256" key="2">
    <source>
        <dbReference type="ARBA" id="ARBA00022737"/>
    </source>
</evidence>
<proteinExistence type="predicted"/>